<proteinExistence type="predicted"/>
<gene>
    <name evidence="2" type="ORF">C8A05DRAFT_34527</name>
</gene>
<evidence type="ECO:0000313" key="2">
    <source>
        <dbReference type="EMBL" id="KAK3901797.1"/>
    </source>
</evidence>
<sequence>MAYYVSNSPGGVPSLYFWEQVMIASIRWCVTLPIAASLMIPLACIAGWLAYLSFVFLFLRTVYGYVEAVWVFFFDSILDRYRYPQLQPLDFYRLLPDLDERFAWARGPESPVQAEWAWRDEPEYLPREPVDVARLAMTDYARRCWVSQVPVFRGYAQEPKIRETVSLADYCHEREKHRFQSSWRGGVFR</sequence>
<keyword evidence="1" id="KW-1133">Transmembrane helix</keyword>
<reference evidence="2" key="1">
    <citation type="journal article" date="2023" name="Mol. Phylogenet. Evol.">
        <title>Genome-scale phylogeny and comparative genomics of the fungal order Sordariales.</title>
        <authorList>
            <person name="Hensen N."/>
            <person name="Bonometti L."/>
            <person name="Westerberg I."/>
            <person name="Brannstrom I.O."/>
            <person name="Guillou S."/>
            <person name="Cros-Aarteil S."/>
            <person name="Calhoun S."/>
            <person name="Haridas S."/>
            <person name="Kuo A."/>
            <person name="Mondo S."/>
            <person name="Pangilinan J."/>
            <person name="Riley R."/>
            <person name="LaButti K."/>
            <person name="Andreopoulos B."/>
            <person name="Lipzen A."/>
            <person name="Chen C."/>
            <person name="Yan M."/>
            <person name="Daum C."/>
            <person name="Ng V."/>
            <person name="Clum A."/>
            <person name="Steindorff A."/>
            <person name="Ohm R.A."/>
            <person name="Martin F."/>
            <person name="Silar P."/>
            <person name="Natvig D.O."/>
            <person name="Lalanne C."/>
            <person name="Gautier V."/>
            <person name="Ament-Velasquez S.L."/>
            <person name="Kruys A."/>
            <person name="Hutchinson M.I."/>
            <person name="Powell A.J."/>
            <person name="Barry K."/>
            <person name="Miller A.N."/>
            <person name="Grigoriev I.V."/>
            <person name="Debuchy R."/>
            <person name="Gladieux P."/>
            <person name="Hiltunen Thoren M."/>
            <person name="Johannesson H."/>
        </authorList>
    </citation>
    <scope>NUCLEOTIDE SEQUENCE</scope>
    <source>
        <strain evidence="2">CBS 103.79</strain>
    </source>
</reference>
<feature type="transmembrane region" description="Helical" evidence="1">
    <location>
        <begin position="57"/>
        <end position="78"/>
    </location>
</feature>
<evidence type="ECO:0000313" key="3">
    <source>
        <dbReference type="Proteomes" id="UP001303889"/>
    </source>
</evidence>
<protein>
    <submittedName>
        <fullName evidence="2">Uncharacterized protein</fullName>
    </submittedName>
</protein>
<name>A0AAN6MKN1_9PEZI</name>
<dbReference type="EMBL" id="MU855555">
    <property type="protein sequence ID" value="KAK3901797.1"/>
    <property type="molecule type" value="Genomic_DNA"/>
</dbReference>
<keyword evidence="1" id="KW-0472">Membrane</keyword>
<keyword evidence="3" id="KW-1185">Reference proteome</keyword>
<evidence type="ECO:0000256" key="1">
    <source>
        <dbReference type="SAM" id="Phobius"/>
    </source>
</evidence>
<feature type="transmembrane region" description="Helical" evidence="1">
    <location>
        <begin position="28"/>
        <end position="51"/>
    </location>
</feature>
<reference evidence="2" key="2">
    <citation type="submission" date="2023-05" db="EMBL/GenBank/DDBJ databases">
        <authorList>
            <consortium name="Lawrence Berkeley National Laboratory"/>
            <person name="Steindorff A."/>
            <person name="Hensen N."/>
            <person name="Bonometti L."/>
            <person name="Westerberg I."/>
            <person name="Brannstrom I.O."/>
            <person name="Guillou S."/>
            <person name="Cros-Aarteil S."/>
            <person name="Calhoun S."/>
            <person name="Haridas S."/>
            <person name="Kuo A."/>
            <person name="Mondo S."/>
            <person name="Pangilinan J."/>
            <person name="Riley R."/>
            <person name="Labutti K."/>
            <person name="Andreopoulos B."/>
            <person name="Lipzen A."/>
            <person name="Chen C."/>
            <person name="Yanf M."/>
            <person name="Daum C."/>
            <person name="Ng V."/>
            <person name="Clum A."/>
            <person name="Ohm R."/>
            <person name="Martin F."/>
            <person name="Silar P."/>
            <person name="Natvig D."/>
            <person name="Lalanne C."/>
            <person name="Gautier V."/>
            <person name="Ament-Velasquez S.L."/>
            <person name="Kruys A."/>
            <person name="Hutchinson M.I."/>
            <person name="Powell A.J."/>
            <person name="Barry K."/>
            <person name="Miller A.N."/>
            <person name="Grigoriev I.V."/>
            <person name="Debuchy R."/>
            <person name="Gladieux P."/>
            <person name="Thoren M.H."/>
            <person name="Johannesson H."/>
        </authorList>
    </citation>
    <scope>NUCLEOTIDE SEQUENCE</scope>
    <source>
        <strain evidence="2">CBS 103.79</strain>
    </source>
</reference>
<keyword evidence="1" id="KW-0812">Transmembrane</keyword>
<organism evidence="2 3">
    <name type="scientific">Staphylotrichum tortipilum</name>
    <dbReference type="NCBI Taxonomy" id="2831512"/>
    <lineage>
        <taxon>Eukaryota</taxon>
        <taxon>Fungi</taxon>
        <taxon>Dikarya</taxon>
        <taxon>Ascomycota</taxon>
        <taxon>Pezizomycotina</taxon>
        <taxon>Sordariomycetes</taxon>
        <taxon>Sordariomycetidae</taxon>
        <taxon>Sordariales</taxon>
        <taxon>Chaetomiaceae</taxon>
        <taxon>Staphylotrichum</taxon>
    </lineage>
</organism>
<dbReference type="AlphaFoldDB" id="A0AAN6MKN1"/>
<comment type="caution">
    <text evidence="2">The sequence shown here is derived from an EMBL/GenBank/DDBJ whole genome shotgun (WGS) entry which is preliminary data.</text>
</comment>
<dbReference type="Proteomes" id="UP001303889">
    <property type="component" value="Unassembled WGS sequence"/>
</dbReference>
<accession>A0AAN6MKN1</accession>